<comment type="caution">
    <text evidence="5">The sequence shown here is derived from an EMBL/GenBank/DDBJ whole genome shotgun (WGS) entry which is preliminary data.</text>
</comment>
<name>A0AAW1ZFP3_CULAL</name>
<dbReference type="GO" id="GO:0045202">
    <property type="term" value="C:synapse"/>
    <property type="evidence" value="ECO:0007669"/>
    <property type="project" value="TreeGrafter"/>
</dbReference>
<accession>A0AAW1ZFP3</accession>
<evidence type="ECO:0000313" key="5">
    <source>
        <dbReference type="EMBL" id="KAK9960316.1"/>
    </source>
</evidence>
<keyword evidence="3" id="KW-0472">Membrane</keyword>
<feature type="region of interest" description="Disordered" evidence="4">
    <location>
        <begin position="207"/>
        <end position="233"/>
    </location>
</feature>
<dbReference type="EMBL" id="JAWDJR010000017">
    <property type="protein sequence ID" value="KAK9960316.1"/>
    <property type="molecule type" value="Genomic_DNA"/>
</dbReference>
<reference evidence="5 6" key="1">
    <citation type="submission" date="2024-05" db="EMBL/GenBank/DDBJ databases">
        <title>A high-quality chromosomal-level genome assembly of Topmouth culter (Culter alburnus).</title>
        <authorList>
            <person name="Zhao H."/>
        </authorList>
    </citation>
    <scope>NUCLEOTIDE SEQUENCE [LARGE SCALE GENOMIC DNA]</scope>
    <source>
        <strain evidence="5">CATC2023</strain>
        <tissue evidence="5">Muscle</tissue>
    </source>
</reference>
<feature type="compositionally biased region" description="Basic and acidic residues" evidence="4">
    <location>
        <begin position="488"/>
        <end position="505"/>
    </location>
</feature>
<feature type="compositionally biased region" description="Basic and acidic residues" evidence="4">
    <location>
        <begin position="519"/>
        <end position="529"/>
    </location>
</feature>
<evidence type="ECO:0008006" key="7">
    <source>
        <dbReference type="Google" id="ProtNLM"/>
    </source>
</evidence>
<protein>
    <recommendedName>
        <fullName evidence="7">Brain-enriched guanylate kinase-associated protein</fullName>
    </recommendedName>
</protein>
<keyword evidence="2" id="KW-0597">Phosphoprotein</keyword>
<evidence type="ECO:0000256" key="2">
    <source>
        <dbReference type="ARBA" id="ARBA00022553"/>
    </source>
</evidence>
<keyword evidence="6" id="KW-1185">Reference proteome</keyword>
<comment type="subcellular location">
    <subcellularLocation>
        <location evidence="1">Membrane</location>
        <topology evidence="1">Peripheral membrane protein</topology>
    </subcellularLocation>
</comment>
<dbReference type="InterPro" id="IPR043441">
    <property type="entry name" value="Tjap1/BEGAIN"/>
</dbReference>
<feature type="region of interest" description="Disordered" evidence="4">
    <location>
        <begin position="478"/>
        <end position="545"/>
    </location>
</feature>
<dbReference type="Proteomes" id="UP001479290">
    <property type="component" value="Unassembled WGS sequence"/>
</dbReference>
<organism evidence="5 6">
    <name type="scientific">Culter alburnus</name>
    <name type="common">Topmouth culter</name>
    <dbReference type="NCBI Taxonomy" id="194366"/>
    <lineage>
        <taxon>Eukaryota</taxon>
        <taxon>Metazoa</taxon>
        <taxon>Chordata</taxon>
        <taxon>Craniata</taxon>
        <taxon>Vertebrata</taxon>
        <taxon>Euteleostomi</taxon>
        <taxon>Actinopterygii</taxon>
        <taxon>Neopterygii</taxon>
        <taxon>Teleostei</taxon>
        <taxon>Ostariophysi</taxon>
        <taxon>Cypriniformes</taxon>
        <taxon>Xenocyprididae</taxon>
        <taxon>Xenocypridinae</taxon>
        <taxon>Culter</taxon>
    </lineage>
</organism>
<sequence>MKKVYIGKTAVKAPRNGGKHQKRSSVQEQKEDLRRRLGCTTHKLQLLESEFKSTRQYLEMELRRAQEELDKFTEKLRRIQSSYAALQRINQDMEEKIHRMTQRYEEEKRSLSREIVSLNKHLMDAKITIQKLRADNDLYRKDCNLAAQLLQCGKSPYRSHRLSELPADLQERVSSHMEKQGHGQSVALHHSCSDAIPTAVIGRVLEKPEPGRSCPVTRSPSPQAQEFPSGTDKVQRRAAYKLSDLYCSDTALYCPTDERRYDHWLERRQSADQSGQIRGHTDSNPEDESLPQSFSLHEDPFGSLPACYSSFSMALDEKTQVSSSQQALFTDWRDGDYEHKNPSSYGKEHPEFSKSSSFQNGVSLAHGYSASEAHGDRQVHVPEDPRSGWRQMSVEDMNTFFCSPRRASPFSFSERHFAVSPAKIKLGPLYSSFQEGDHVFHTRAPDLRFPASAGSSPAMNPKISLNALKKGLMFRSKDAGQDSTSSFFKDKQNSDEDALRRDYAHESPSSSVESLKSLDIQHYKKDLQKKTPQYQKSGNTGLSRKDSLTKAQLYGTLLN</sequence>
<dbReference type="PANTHER" id="PTHR28664">
    <property type="entry name" value="TIGHT JUNCTION-ASSOCIATED PROTEIN 1"/>
    <property type="match status" value="1"/>
</dbReference>
<proteinExistence type="predicted"/>
<feature type="compositionally biased region" description="Polar residues" evidence="4">
    <location>
        <begin position="530"/>
        <end position="542"/>
    </location>
</feature>
<dbReference type="PANTHER" id="PTHR28664:SF2">
    <property type="entry name" value="BRAIN-ENRICHED GUANYLATE KINASE-ASSOCIATED PROTEIN"/>
    <property type="match status" value="1"/>
</dbReference>
<feature type="compositionally biased region" description="Low complexity" evidence="4">
    <location>
        <begin position="506"/>
        <end position="518"/>
    </location>
</feature>
<evidence type="ECO:0000256" key="4">
    <source>
        <dbReference type="SAM" id="MobiDB-lite"/>
    </source>
</evidence>
<evidence type="ECO:0000313" key="6">
    <source>
        <dbReference type="Proteomes" id="UP001479290"/>
    </source>
</evidence>
<evidence type="ECO:0000256" key="1">
    <source>
        <dbReference type="ARBA" id="ARBA00004170"/>
    </source>
</evidence>
<dbReference type="AlphaFoldDB" id="A0AAW1ZFP3"/>
<dbReference type="GO" id="GO:0016020">
    <property type="term" value="C:membrane"/>
    <property type="evidence" value="ECO:0007669"/>
    <property type="project" value="UniProtKB-SubCell"/>
</dbReference>
<gene>
    <name evidence="5" type="ORF">ABG768_010386</name>
</gene>
<feature type="region of interest" description="Disordered" evidence="4">
    <location>
        <begin position="1"/>
        <end position="32"/>
    </location>
</feature>
<evidence type="ECO:0000256" key="3">
    <source>
        <dbReference type="ARBA" id="ARBA00023136"/>
    </source>
</evidence>
<feature type="region of interest" description="Disordered" evidence="4">
    <location>
        <begin position="268"/>
        <end position="296"/>
    </location>
</feature>
<feature type="compositionally biased region" description="Polar residues" evidence="4">
    <location>
        <begin position="216"/>
        <end position="228"/>
    </location>
</feature>